<proteinExistence type="predicted"/>
<feature type="region of interest" description="Disordered" evidence="1">
    <location>
        <begin position="91"/>
        <end position="122"/>
    </location>
</feature>
<keyword evidence="3" id="KW-1185">Reference proteome</keyword>
<accession>A0ABT1D9K5</accession>
<organism evidence="2 3">
    <name type="scientific">Siccirubricoccus soli</name>
    <dbReference type="NCBI Taxonomy" id="2899147"/>
    <lineage>
        <taxon>Bacteria</taxon>
        <taxon>Pseudomonadati</taxon>
        <taxon>Pseudomonadota</taxon>
        <taxon>Alphaproteobacteria</taxon>
        <taxon>Acetobacterales</taxon>
        <taxon>Roseomonadaceae</taxon>
        <taxon>Siccirubricoccus</taxon>
    </lineage>
</organism>
<dbReference type="RefSeq" id="WP_252955240.1">
    <property type="nucleotide sequence ID" value="NZ_JAFIRR010000143.1"/>
</dbReference>
<evidence type="ECO:0000313" key="3">
    <source>
        <dbReference type="Proteomes" id="UP001523392"/>
    </source>
</evidence>
<dbReference type="Proteomes" id="UP001523392">
    <property type="component" value="Unassembled WGS sequence"/>
</dbReference>
<evidence type="ECO:0000313" key="2">
    <source>
        <dbReference type="EMBL" id="MCO6418611.1"/>
    </source>
</evidence>
<sequence length="122" mass="12765">MAGETQQACFLALLEEMGGSAGNGALREALGWQETTYDRVKEALVEAGRIGRGRGGSVHLVAPDGGPAAVKPAAVVAPRAAAMAQAAAPARRVEAAATPRPVPSYRHAEDSRKNIRPPSWRR</sequence>
<reference evidence="2 3" key="1">
    <citation type="submission" date="2021-12" db="EMBL/GenBank/DDBJ databases">
        <title>Siccirubricoccus leaddurans sp. nov., a high concentration Zn2+ tolerance bacterium.</title>
        <authorList>
            <person name="Cao Y."/>
        </authorList>
    </citation>
    <scope>NUCLEOTIDE SEQUENCE [LARGE SCALE GENOMIC DNA]</scope>
    <source>
        <strain evidence="2 3">KC 17139</strain>
    </source>
</reference>
<evidence type="ECO:0000256" key="1">
    <source>
        <dbReference type="SAM" id="MobiDB-lite"/>
    </source>
</evidence>
<name>A0ABT1D9K5_9PROT</name>
<protein>
    <submittedName>
        <fullName evidence="2">Uncharacterized protein</fullName>
    </submittedName>
</protein>
<dbReference type="EMBL" id="JAFIRR010000143">
    <property type="protein sequence ID" value="MCO6418611.1"/>
    <property type="molecule type" value="Genomic_DNA"/>
</dbReference>
<comment type="caution">
    <text evidence="2">The sequence shown here is derived from an EMBL/GenBank/DDBJ whole genome shotgun (WGS) entry which is preliminary data.</text>
</comment>
<gene>
    <name evidence="2" type="ORF">JYK14_20970</name>
</gene>